<protein>
    <submittedName>
        <fullName evidence="8">DNA internalization-related competence protein ComEC/Rec2</fullName>
    </submittedName>
</protein>
<evidence type="ECO:0000256" key="5">
    <source>
        <dbReference type="ARBA" id="ARBA00023136"/>
    </source>
</evidence>
<dbReference type="EMBL" id="DVKQ01000092">
    <property type="protein sequence ID" value="HIT38191.1"/>
    <property type="molecule type" value="Genomic_DNA"/>
</dbReference>
<reference evidence="8" key="1">
    <citation type="submission" date="2020-10" db="EMBL/GenBank/DDBJ databases">
        <authorList>
            <person name="Gilroy R."/>
        </authorList>
    </citation>
    <scope>NUCLEOTIDE SEQUENCE</scope>
    <source>
        <strain evidence="8">CHK195-26880</strain>
    </source>
</reference>
<dbReference type="InterPro" id="IPR004797">
    <property type="entry name" value="Competence_ComEC/Rec2"/>
</dbReference>
<evidence type="ECO:0000256" key="3">
    <source>
        <dbReference type="ARBA" id="ARBA00022692"/>
    </source>
</evidence>
<dbReference type="SMART" id="SM00849">
    <property type="entry name" value="Lactamase_B"/>
    <property type="match status" value="1"/>
</dbReference>
<dbReference type="Proteomes" id="UP000886833">
    <property type="component" value="Unassembled WGS sequence"/>
</dbReference>
<comment type="subcellular location">
    <subcellularLocation>
        <location evidence="1">Cell membrane</location>
        <topology evidence="1">Multi-pass membrane protein</topology>
    </subcellularLocation>
</comment>
<evidence type="ECO:0000313" key="9">
    <source>
        <dbReference type="Proteomes" id="UP000886833"/>
    </source>
</evidence>
<dbReference type="InterPro" id="IPR025405">
    <property type="entry name" value="DUF4131"/>
</dbReference>
<sequence>MIKLRKVLLLRSIYITLFIISLIYLVIYINIDFTSKFEGSESNVTGKVESIKYQGNKMTLTLKTKEKLIATYYFDTKEELNKTKQELSLGDTLTLEGELTKPISSLNFHGFSYPTYLEYQKIFYIMKVSRFYIESKNSNILYSIRNAIRSSIKTDKVGSYIRVFFLGDDTSFNTTLEEDFRNLGISHLFALSGTQISFLISLFTLRKKSISFKNLLFIICVLLSYYLIIEDCAAIDRALIFSLVFSINKTFNLNILPSFLILLSLSILFFINPYYIFDVGFQYSTIISCTLILYMNNKKSKGKIIDLLEVSWVSFLVSLPISLYHFSYINPLSIIYNLFYVPFINVIIFPLSVICFFIPHLSFILEFFITIFEGSVSFLSHLNIGYITLARFNIVYYLLYYILIFSYLFVKIKRKIFLFLILLMIVIHYSYPKVFPKDALYMIDVGQGDSFLITSNNKTMLIDTGGVMTYYQEQWMQYEKSSGGKYLVTFLKSLGITNLDYLVLTHGDYDHAGEALTIMDEIDVGTVFFNGNLLNELEKKIWNNSLSHYKLREGDSFSLGNFNFLVISNTYPDENDGSLVLYSTINDKSLLFMGDASIKSEEYILDNYDIRDITILKVGHHGSRTSSSEEFIDSVNPTYALISAGVDNKFNHPHKEVIERLEENGSIIYNTQINGMVMFDFTNNKIKTYT</sequence>
<keyword evidence="4 6" id="KW-1133">Transmembrane helix</keyword>
<keyword evidence="5 6" id="KW-0472">Membrane</keyword>
<dbReference type="InterPro" id="IPR036866">
    <property type="entry name" value="RibonucZ/Hydroxyglut_hydro"/>
</dbReference>
<accession>A0A9D1GCD1</accession>
<evidence type="ECO:0000259" key="7">
    <source>
        <dbReference type="SMART" id="SM00849"/>
    </source>
</evidence>
<dbReference type="InterPro" id="IPR035681">
    <property type="entry name" value="ComA-like_MBL"/>
</dbReference>
<feature type="transmembrane region" description="Helical" evidence="6">
    <location>
        <begin position="307"/>
        <end position="328"/>
    </location>
</feature>
<dbReference type="Pfam" id="PF03772">
    <property type="entry name" value="Competence"/>
    <property type="match status" value="1"/>
</dbReference>
<feature type="transmembrane region" description="Helical" evidence="6">
    <location>
        <begin position="188"/>
        <end position="205"/>
    </location>
</feature>
<dbReference type="AlphaFoldDB" id="A0A9D1GCD1"/>
<feature type="domain" description="Metallo-beta-lactamase" evidence="7">
    <location>
        <begin position="447"/>
        <end position="646"/>
    </location>
</feature>
<dbReference type="CDD" id="cd07731">
    <property type="entry name" value="ComA-like_MBL-fold"/>
    <property type="match status" value="1"/>
</dbReference>
<feature type="transmembrane region" description="Helical" evidence="6">
    <location>
        <begin position="334"/>
        <end position="357"/>
    </location>
</feature>
<dbReference type="GO" id="GO:0030420">
    <property type="term" value="P:establishment of competence for transformation"/>
    <property type="evidence" value="ECO:0007669"/>
    <property type="project" value="InterPro"/>
</dbReference>
<dbReference type="PANTHER" id="PTHR30619:SF7">
    <property type="entry name" value="BETA-LACTAMASE DOMAIN PROTEIN"/>
    <property type="match status" value="1"/>
</dbReference>
<evidence type="ECO:0000313" key="8">
    <source>
        <dbReference type="EMBL" id="HIT38191.1"/>
    </source>
</evidence>
<dbReference type="NCBIfam" id="TIGR00360">
    <property type="entry name" value="ComEC_N-term"/>
    <property type="match status" value="1"/>
</dbReference>
<feature type="transmembrane region" description="Helical" evidence="6">
    <location>
        <begin position="250"/>
        <end position="269"/>
    </location>
</feature>
<proteinExistence type="predicted"/>
<dbReference type="InterPro" id="IPR052159">
    <property type="entry name" value="Competence_DNA_uptake"/>
</dbReference>
<organism evidence="8 9">
    <name type="scientific">Candidatus Onthousia faecipullorum</name>
    <dbReference type="NCBI Taxonomy" id="2840887"/>
    <lineage>
        <taxon>Bacteria</taxon>
        <taxon>Bacillati</taxon>
        <taxon>Bacillota</taxon>
        <taxon>Bacilli</taxon>
        <taxon>Candidatus Onthousia</taxon>
    </lineage>
</organism>
<feature type="transmembrane region" description="Helical" evidence="6">
    <location>
        <begin position="416"/>
        <end position="432"/>
    </location>
</feature>
<evidence type="ECO:0000256" key="6">
    <source>
        <dbReference type="SAM" id="Phobius"/>
    </source>
</evidence>
<dbReference type="InterPro" id="IPR001279">
    <property type="entry name" value="Metallo-B-lactamas"/>
</dbReference>
<keyword evidence="3 6" id="KW-0812">Transmembrane</keyword>
<feature type="transmembrane region" description="Helical" evidence="6">
    <location>
        <begin position="12"/>
        <end position="31"/>
    </location>
</feature>
<feature type="transmembrane region" description="Helical" evidence="6">
    <location>
        <begin position="364"/>
        <end position="384"/>
    </location>
</feature>
<evidence type="ECO:0000256" key="4">
    <source>
        <dbReference type="ARBA" id="ARBA00022989"/>
    </source>
</evidence>
<dbReference type="Gene3D" id="3.60.15.10">
    <property type="entry name" value="Ribonuclease Z/Hydroxyacylglutathione hydrolase-like"/>
    <property type="match status" value="1"/>
</dbReference>
<dbReference type="SUPFAM" id="SSF56281">
    <property type="entry name" value="Metallo-hydrolase/oxidoreductase"/>
    <property type="match status" value="1"/>
</dbReference>
<dbReference type="GO" id="GO:0005886">
    <property type="term" value="C:plasma membrane"/>
    <property type="evidence" value="ECO:0007669"/>
    <property type="project" value="UniProtKB-SubCell"/>
</dbReference>
<dbReference type="PANTHER" id="PTHR30619">
    <property type="entry name" value="DNA INTERNALIZATION/COMPETENCE PROTEIN COMEC/REC2"/>
    <property type="match status" value="1"/>
</dbReference>
<gene>
    <name evidence="8" type="ORF">IAB59_06940</name>
</gene>
<dbReference type="NCBIfam" id="TIGR00361">
    <property type="entry name" value="ComEC_Rec2"/>
    <property type="match status" value="1"/>
</dbReference>
<dbReference type="InterPro" id="IPR004477">
    <property type="entry name" value="ComEC_N"/>
</dbReference>
<reference evidence="8" key="2">
    <citation type="journal article" date="2021" name="PeerJ">
        <title>Extensive microbial diversity within the chicken gut microbiome revealed by metagenomics and culture.</title>
        <authorList>
            <person name="Gilroy R."/>
            <person name="Ravi A."/>
            <person name="Getino M."/>
            <person name="Pursley I."/>
            <person name="Horton D.L."/>
            <person name="Alikhan N.F."/>
            <person name="Baker D."/>
            <person name="Gharbi K."/>
            <person name="Hall N."/>
            <person name="Watson M."/>
            <person name="Adriaenssens E.M."/>
            <person name="Foster-Nyarko E."/>
            <person name="Jarju S."/>
            <person name="Secka A."/>
            <person name="Antonio M."/>
            <person name="Oren A."/>
            <person name="Chaudhuri R.R."/>
            <person name="La Ragione R."/>
            <person name="Hildebrand F."/>
            <person name="Pallen M.J."/>
        </authorList>
    </citation>
    <scope>NUCLEOTIDE SEQUENCE</scope>
    <source>
        <strain evidence="8">CHK195-26880</strain>
    </source>
</reference>
<keyword evidence="2" id="KW-1003">Cell membrane</keyword>
<comment type="caution">
    <text evidence="8">The sequence shown here is derived from an EMBL/GenBank/DDBJ whole genome shotgun (WGS) entry which is preliminary data.</text>
</comment>
<feature type="transmembrane region" description="Helical" evidence="6">
    <location>
        <begin position="390"/>
        <end position="409"/>
    </location>
</feature>
<feature type="transmembrane region" description="Helical" evidence="6">
    <location>
        <begin position="211"/>
        <end position="229"/>
    </location>
</feature>
<dbReference type="Pfam" id="PF00753">
    <property type="entry name" value="Lactamase_B"/>
    <property type="match status" value="1"/>
</dbReference>
<evidence type="ECO:0000256" key="1">
    <source>
        <dbReference type="ARBA" id="ARBA00004651"/>
    </source>
</evidence>
<name>A0A9D1GCD1_9FIRM</name>
<dbReference type="Pfam" id="PF13567">
    <property type="entry name" value="DUF4131"/>
    <property type="match status" value="1"/>
</dbReference>
<evidence type="ECO:0000256" key="2">
    <source>
        <dbReference type="ARBA" id="ARBA00022475"/>
    </source>
</evidence>